<dbReference type="PROSITE" id="PS51257">
    <property type="entry name" value="PROKAR_LIPOPROTEIN"/>
    <property type="match status" value="1"/>
</dbReference>
<dbReference type="AlphaFoldDB" id="A0AAF1BSD6"/>
<dbReference type="Gene3D" id="3.40.1660.10">
    <property type="entry name" value="EreA-like (biosynthetic domain)"/>
    <property type="match status" value="1"/>
</dbReference>
<dbReference type="Proteomes" id="UP000243626">
    <property type="component" value="Chromosome"/>
</dbReference>
<reference evidence="2" key="1">
    <citation type="submission" date="2017-09" db="EMBL/GenBank/DDBJ databases">
        <title>Bacterial strain isolated from the female urinary microbiota.</title>
        <authorList>
            <person name="Thomas-White K."/>
            <person name="Kumar N."/>
            <person name="Forster S."/>
            <person name="Putonti C."/>
            <person name="Lawley T."/>
            <person name="Wolfe A.J."/>
        </authorList>
    </citation>
    <scope>NUCLEOTIDE SEQUENCE [LARGE SCALE GENOMIC DNA]</scope>
    <source>
        <strain evidence="2">UMB0959</strain>
    </source>
</reference>
<dbReference type="EMBL" id="CP136964">
    <property type="protein sequence ID" value="WOS95812.1"/>
    <property type="molecule type" value="Genomic_DNA"/>
</dbReference>
<sequence length="401" mass="46461">MKKGFLKAMGTLLITTSILVGCGTDAKESSENSADYYELDNDIEAIGDILGEHDIVILGESTHWSSEVAKQKTDLIDYLAEEHDFNLLFLETGDSEFNYYQESGLSMQNGVATQYRQESIKKYLNGTKQPIKTLPMDWSPVFSGNRASSVSILEKNIVEEISEYDPDLAEAFKRSEFALRDWFSKGLLQGQKVGHFERPENVYENIRNRPFFKELTPAAQNYIVSRQENIEKYYSKINFNEGLSEYYDYREIGMAEKVLEQMTKDDKAIVWVANGHSNYDVTSVEYTNEVFVEQKRNERVESLGALLRESDYSVYNTGLFHNEADNYELLPEDYATPRKEKDETLEGYIGNRVQKDIFIDFATSDFVEERRYTIFWEGFYDSKMVPQKQFDGLIYIDHIKE</sequence>
<proteinExistence type="predicted"/>
<dbReference type="InterPro" id="IPR007815">
    <property type="entry name" value="Emycin_Estase"/>
</dbReference>
<dbReference type="Gene3D" id="3.30.1870.10">
    <property type="entry name" value="EreA-like, domain 2"/>
    <property type="match status" value="1"/>
</dbReference>
<gene>
    <name evidence="1" type="ORF">CJ229_006865</name>
</gene>
<evidence type="ECO:0000313" key="2">
    <source>
        <dbReference type="Proteomes" id="UP000243626"/>
    </source>
</evidence>
<dbReference type="RefSeq" id="WP_102167109.1">
    <property type="nucleotide sequence ID" value="NZ_CP136964.1"/>
</dbReference>
<protein>
    <submittedName>
        <fullName evidence="1">Erythromycin esterase family protein</fullName>
    </submittedName>
</protein>
<name>A0AAF1BSD6_9STAP</name>
<evidence type="ECO:0000313" key="1">
    <source>
        <dbReference type="EMBL" id="WOS95812.1"/>
    </source>
</evidence>
<organism evidence="1 2">
    <name type="scientific">Nosocomiicoccus massiliensis</name>
    <dbReference type="NCBI Taxonomy" id="1232430"/>
    <lineage>
        <taxon>Bacteria</taxon>
        <taxon>Bacillati</taxon>
        <taxon>Bacillota</taxon>
        <taxon>Bacilli</taxon>
        <taxon>Bacillales</taxon>
        <taxon>Staphylococcaceae</taxon>
        <taxon>Nosocomiicoccus</taxon>
    </lineage>
</organism>
<dbReference type="KEGG" id="nmy:CJ229_006865"/>
<keyword evidence="2" id="KW-1185">Reference proteome</keyword>
<dbReference type="Pfam" id="PF05139">
    <property type="entry name" value="Erythro_esteras"/>
    <property type="match status" value="1"/>
</dbReference>
<dbReference type="Gene3D" id="1.20.1440.30">
    <property type="entry name" value="Biosynthetic Protein domain"/>
    <property type="match status" value="1"/>
</dbReference>
<dbReference type="GO" id="GO:0046677">
    <property type="term" value="P:response to antibiotic"/>
    <property type="evidence" value="ECO:0007669"/>
    <property type="project" value="InterPro"/>
</dbReference>
<dbReference type="SUPFAM" id="SSF159501">
    <property type="entry name" value="EreA/ChaN-like"/>
    <property type="match status" value="1"/>
</dbReference>
<accession>A0AAF1BSD6</accession>